<accession>A0A4S8L5S0</accession>
<organism evidence="2 3">
    <name type="scientific">Dendrothele bispora (strain CBS 962.96)</name>
    <dbReference type="NCBI Taxonomy" id="1314807"/>
    <lineage>
        <taxon>Eukaryota</taxon>
        <taxon>Fungi</taxon>
        <taxon>Dikarya</taxon>
        <taxon>Basidiomycota</taxon>
        <taxon>Agaricomycotina</taxon>
        <taxon>Agaricomycetes</taxon>
        <taxon>Agaricomycetidae</taxon>
        <taxon>Agaricales</taxon>
        <taxon>Agaricales incertae sedis</taxon>
        <taxon>Dendrothele</taxon>
    </lineage>
</organism>
<evidence type="ECO:0000313" key="3">
    <source>
        <dbReference type="Proteomes" id="UP000297245"/>
    </source>
</evidence>
<dbReference type="EMBL" id="ML179641">
    <property type="protein sequence ID" value="THU83781.1"/>
    <property type="molecule type" value="Genomic_DNA"/>
</dbReference>
<protein>
    <submittedName>
        <fullName evidence="2">Uncharacterized protein</fullName>
    </submittedName>
</protein>
<sequence length="396" mass="45541">MQKTNHELQAESRSLKRQLGEVVNNEHDDDGDEDGDSNPKRQKTQSESDDETDSFQHELELLVRKFTSTEMLWLRELNKTFETVLDEKYQEHKRFDSLKWHLQGQIQTLLTFLPEKYHGVIDTQNMRDTFRIQMQMQRRNTVTRIRNQCGPAIFDCSVEDLADSHQRRKKFRKAIGWNEGGKTYERWNCSILHKDESTELNPSTVFLSKPMFRCFAAIFFGANAVTAFRANMHVGRGKDTVAGIWNMTHTTPGAIAMCAVFTRWAVSEDSLLQEYSKHSMIDWQHDFESYLMYLLNGIRSRRETVIKLFQRYDQVFFIGLSEEGHGAVIRKNLDDQDEQAMDILNQDEELCLQDDGSDEEEVSGSRSGQDPANDKGHDEDDDGRSNGSGGSGSGGE</sequence>
<name>A0A4S8L5S0_DENBC</name>
<feature type="compositionally biased region" description="Basic and acidic residues" evidence="1">
    <location>
        <begin position="1"/>
        <end position="14"/>
    </location>
</feature>
<proteinExistence type="predicted"/>
<feature type="region of interest" description="Disordered" evidence="1">
    <location>
        <begin position="1"/>
        <end position="54"/>
    </location>
</feature>
<feature type="region of interest" description="Disordered" evidence="1">
    <location>
        <begin position="349"/>
        <end position="396"/>
    </location>
</feature>
<feature type="compositionally biased region" description="Acidic residues" evidence="1">
    <location>
        <begin position="27"/>
        <end position="36"/>
    </location>
</feature>
<evidence type="ECO:0000256" key="1">
    <source>
        <dbReference type="SAM" id="MobiDB-lite"/>
    </source>
</evidence>
<dbReference type="InterPro" id="IPR046521">
    <property type="entry name" value="DUF6698"/>
</dbReference>
<dbReference type="Proteomes" id="UP000297245">
    <property type="component" value="Unassembled WGS sequence"/>
</dbReference>
<keyword evidence="3" id="KW-1185">Reference proteome</keyword>
<feature type="compositionally biased region" description="Gly residues" evidence="1">
    <location>
        <begin position="386"/>
        <end position="396"/>
    </location>
</feature>
<reference evidence="2 3" key="1">
    <citation type="journal article" date="2019" name="Nat. Ecol. Evol.">
        <title>Megaphylogeny resolves global patterns of mushroom evolution.</title>
        <authorList>
            <person name="Varga T."/>
            <person name="Krizsan K."/>
            <person name="Foldi C."/>
            <person name="Dima B."/>
            <person name="Sanchez-Garcia M."/>
            <person name="Sanchez-Ramirez S."/>
            <person name="Szollosi G.J."/>
            <person name="Szarkandi J.G."/>
            <person name="Papp V."/>
            <person name="Albert L."/>
            <person name="Andreopoulos W."/>
            <person name="Angelini C."/>
            <person name="Antonin V."/>
            <person name="Barry K.W."/>
            <person name="Bougher N.L."/>
            <person name="Buchanan P."/>
            <person name="Buyck B."/>
            <person name="Bense V."/>
            <person name="Catcheside P."/>
            <person name="Chovatia M."/>
            <person name="Cooper J."/>
            <person name="Damon W."/>
            <person name="Desjardin D."/>
            <person name="Finy P."/>
            <person name="Geml J."/>
            <person name="Haridas S."/>
            <person name="Hughes K."/>
            <person name="Justo A."/>
            <person name="Karasinski D."/>
            <person name="Kautmanova I."/>
            <person name="Kiss B."/>
            <person name="Kocsube S."/>
            <person name="Kotiranta H."/>
            <person name="LaButti K.M."/>
            <person name="Lechner B.E."/>
            <person name="Liimatainen K."/>
            <person name="Lipzen A."/>
            <person name="Lukacs Z."/>
            <person name="Mihaltcheva S."/>
            <person name="Morgado L.N."/>
            <person name="Niskanen T."/>
            <person name="Noordeloos M.E."/>
            <person name="Ohm R.A."/>
            <person name="Ortiz-Santana B."/>
            <person name="Ovrebo C."/>
            <person name="Racz N."/>
            <person name="Riley R."/>
            <person name="Savchenko A."/>
            <person name="Shiryaev A."/>
            <person name="Soop K."/>
            <person name="Spirin V."/>
            <person name="Szebenyi C."/>
            <person name="Tomsovsky M."/>
            <person name="Tulloss R.E."/>
            <person name="Uehling J."/>
            <person name="Grigoriev I.V."/>
            <person name="Vagvolgyi C."/>
            <person name="Papp T."/>
            <person name="Martin F.M."/>
            <person name="Miettinen O."/>
            <person name="Hibbett D.S."/>
            <person name="Nagy L.G."/>
        </authorList>
    </citation>
    <scope>NUCLEOTIDE SEQUENCE [LARGE SCALE GENOMIC DNA]</scope>
    <source>
        <strain evidence="2 3">CBS 962.96</strain>
    </source>
</reference>
<feature type="compositionally biased region" description="Acidic residues" evidence="1">
    <location>
        <begin position="349"/>
        <end position="362"/>
    </location>
</feature>
<gene>
    <name evidence="2" type="ORF">K435DRAFT_688882</name>
</gene>
<dbReference type="OrthoDB" id="3248009at2759"/>
<evidence type="ECO:0000313" key="2">
    <source>
        <dbReference type="EMBL" id="THU83781.1"/>
    </source>
</evidence>
<dbReference type="AlphaFoldDB" id="A0A4S8L5S0"/>
<dbReference type="Pfam" id="PF20414">
    <property type="entry name" value="DUF6698"/>
    <property type="match status" value="1"/>
</dbReference>